<dbReference type="Pfam" id="PF05973">
    <property type="entry name" value="Gp49"/>
    <property type="match status" value="1"/>
</dbReference>
<accession>A0A249A148</accession>
<dbReference type="KEGG" id="mhay:VK67_08760"/>
<evidence type="ECO:0000313" key="1">
    <source>
        <dbReference type="EMBL" id="STY61137.1"/>
    </source>
</evidence>
<reference evidence="7 8" key="2">
    <citation type="journal article" date="2019" name="Vet. Microbiol.">
        <title>Genetic characterization of susceptible and multi-drug resistant Mannheimia haemolytica isolated from high-risk stocker calves prior to and after antimicrobial metaphylaxis.</title>
        <authorList>
            <person name="Snyder E.R."/>
            <person name="Alvarez-Narvaez S."/>
            <person name="Credille B.C."/>
        </authorList>
    </citation>
    <scope>NUCLEOTIDE SEQUENCE [LARGE SCALE GENOMIC DNA]</scope>
    <source>
        <strain evidence="4 7">UGA-R5-128-1</strain>
        <strain evidence="3 8">UGA-R7-163-1</strain>
    </source>
</reference>
<dbReference type="KEGG" id="mhaq:WC39_08760"/>
<sequence>MNTVISQRKPIHWVGSTLDDIREFPDNIKRELGFDLDLVQQGLLPRDFKAMANLGSGVMEIRVKDPSGAFRLVYLAKFKDAIYCLHAFQKKTQKTAPKDIAVIKARYAAVKELENE</sequence>
<dbReference type="InterPro" id="IPR009241">
    <property type="entry name" value="HigB-like"/>
</dbReference>
<dbReference type="Proteomes" id="UP000318394">
    <property type="component" value="Unassembled WGS sequence"/>
</dbReference>
<dbReference type="EMBL" id="UGPN01000002">
    <property type="protein sequence ID" value="STY61137.1"/>
    <property type="molecule type" value="Genomic_DNA"/>
</dbReference>
<dbReference type="Proteomes" id="UP000315164">
    <property type="component" value="Unassembled WGS sequence"/>
</dbReference>
<protein>
    <submittedName>
        <fullName evidence="1">Phage-related protein</fullName>
    </submittedName>
</protein>
<gene>
    <name evidence="4" type="ORF">FEA53_06140</name>
    <name evidence="3" type="ORF">FEB89_06205</name>
    <name evidence="1" type="ORF">NCTC10638_02344</name>
    <name evidence="2" type="ORF">NCTC9380_00732</name>
</gene>
<evidence type="ECO:0000313" key="4">
    <source>
        <dbReference type="EMBL" id="TRB74865.1"/>
    </source>
</evidence>
<evidence type="ECO:0000313" key="8">
    <source>
        <dbReference type="Proteomes" id="UP000318394"/>
    </source>
</evidence>
<evidence type="ECO:0000313" key="2">
    <source>
        <dbReference type="EMBL" id="STY65465.1"/>
    </source>
</evidence>
<dbReference type="EMBL" id="VAJI01000009">
    <property type="protein sequence ID" value="TRB38044.1"/>
    <property type="molecule type" value="Genomic_DNA"/>
</dbReference>
<dbReference type="EMBL" id="VAJB01000009">
    <property type="protein sequence ID" value="TRB74865.1"/>
    <property type="molecule type" value="Genomic_DNA"/>
</dbReference>
<dbReference type="Proteomes" id="UP000254802">
    <property type="component" value="Unassembled WGS sequence"/>
</dbReference>
<dbReference type="AlphaFoldDB" id="A0A249A148"/>
<dbReference type="Proteomes" id="UP000254031">
    <property type="component" value="Unassembled WGS sequence"/>
</dbReference>
<dbReference type="EMBL" id="UGPL01000006">
    <property type="protein sequence ID" value="STY65465.1"/>
    <property type="molecule type" value="Genomic_DNA"/>
</dbReference>
<evidence type="ECO:0000313" key="7">
    <source>
        <dbReference type="Proteomes" id="UP000315164"/>
    </source>
</evidence>
<evidence type="ECO:0000313" key="6">
    <source>
        <dbReference type="Proteomes" id="UP000254802"/>
    </source>
</evidence>
<keyword evidence="8" id="KW-1185">Reference proteome</keyword>
<dbReference type="STRING" id="75985.WC39_08760"/>
<name>A0A249A148_MANHA</name>
<reference evidence="5 6" key="1">
    <citation type="submission" date="2018-06" db="EMBL/GenBank/DDBJ databases">
        <authorList>
            <consortium name="Pathogen Informatics"/>
            <person name="Doyle S."/>
        </authorList>
    </citation>
    <scope>NUCLEOTIDE SEQUENCE [LARGE SCALE GENOMIC DNA]</scope>
    <source>
        <strain evidence="1 6">NCTC10638</strain>
        <strain evidence="2 5">NCTC9380</strain>
    </source>
</reference>
<organism evidence="4 7">
    <name type="scientific">Mannheimia haemolytica</name>
    <name type="common">Pasteurella haemolytica</name>
    <dbReference type="NCBI Taxonomy" id="75985"/>
    <lineage>
        <taxon>Bacteria</taxon>
        <taxon>Pseudomonadati</taxon>
        <taxon>Pseudomonadota</taxon>
        <taxon>Gammaproteobacteria</taxon>
        <taxon>Pasteurellales</taxon>
        <taxon>Pasteurellaceae</taxon>
        <taxon>Mannheimia</taxon>
    </lineage>
</organism>
<dbReference type="GeneID" id="67369459"/>
<evidence type="ECO:0000313" key="3">
    <source>
        <dbReference type="EMBL" id="TRB38044.1"/>
    </source>
</evidence>
<dbReference type="OrthoDB" id="9797093at2"/>
<evidence type="ECO:0000313" key="5">
    <source>
        <dbReference type="Proteomes" id="UP000254031"/>
    </source>
</evidence>
<proteinExistence type="predicted"/>
<dbReference type="RefSeq" id="WP_006248417.1">
    <property type="nucleotide sequence ID" value="NZ_CP011098.1"/>
</dbReference>